<dbReference type="EMBL" id="FMYT01000034">
    <property type="protein sequence ID" value="SDD21924.1"/>
    <property type="molecule type" value="Genomic_DNA"/>
</dbReference>
<dbReference type="EMBL" id="SOAA01000074">
    <property type="protein sequence ID" value="TDS24274.1"/>
    <property type="molecule type" value="Genomic_DNA"/>
</dbReference>
<sequence>MSRFSFLAFIKPIINGRAFDFKEMQISQEKRLDVVITYLEQKYIVELKIWRGKKYHKDGLKQLADYLDKEELD</sequence>
<accession>A0A1G6SZ78</accession>
<reference evidence="1 4" key="1">
    <citation type="submission" date="2016-10" db="EMBL/GenBank/DDBJ databases">
        <authorList>
            <person name="Varghese N."/>
            <person name="Submissions S."/>
        </authorList>
    </citation>
    <scope>NUCLEOTIDE SEQUENCE [LARGE SCALE GENOMIC DNA]</scope>
    <source>
        <strain evidence="1 4">WG10</strain>
    </source>
</reference>
<evidence type="ECO:0000313" key="2">
    <source>
        <dbReference type="EMBL" id="TDS24274.1"/>
    </source>
</evidence>
<organism evidence="1 4">
    <name type="scientific">Halanaerobium congolense</name>
    <dbReference type="NCBI Taxonomy" id="54121"/>
    <lineage>
        <taxon>Bacteria</taxon>
        <taxon>Bacillati</taxon>
        <taxon>Bacillota</taxon>
        <taxon>Clostridia</taxon>
        <taxon>Halanaerobiales</taxon>
        <taxon>Halanaerobiaceae</taxon>
        <taxon>Halanaerobium</taxon>
    </lineage>
</organism>
<gene>
    <name evidence="2" type="ORF">BY453_1744</name>
    <name evidence="1" type="ORF">SAMN04488597_13423</name>
</gene>
<name>A0A1G6SZ78_9FIRM</name>
<dbReference type="Proteomes" id="UP000295758">
    <property type="component" value="Unassembled WGS sequence"/>
</dbReference>
<dbReference type="Proteomes" id="UP000324896">
    <property type="component" value="Unassembled WGS sequence"/>
</dbReference>
<evidence type="ECO:0008006" key="5">
    <source>
        <dbReference type="Google" id="ProtNLM"/>
    </source>
</evidence>
<dbReference type="RefSeq" id="WP_089723440.1">
    <property type="nucleotide sequence ID" value="NZ_FMYT01000034.1"/>
</dbReference>
<evidence type="ECO:0000313" key="4">
    <source>
        <dbReference type="Proteomes" id="UP000324896"/>
    </source>
</evidence>
<evidence type="ECO:0000313" key="1">
    <source>
        <dbReference type="EMBL" id="SDD21924.1"/>
    </source>
</evidence>
<evidence type="ECO:0000313" key="3">
    <source>
        <dbReference type="Proteomes" id="UP000295758"/>
    </source>
</evidence>
<proteinExistence type="predicted"/>
<reference evidence="2 3" key="2">
    <citation type="submission" date="2019-03" db="EMBL/GenBank/DDBJ databases">
        <title>Deep subsurface shale carbon reservoir microbial communities from Ohio and West Virginia, USA.</title>
        <authorList>
            <person name="Wrighton K."/>
        </authorList>
    </citation>
    <scope>NUCLEOTIDE SEQUENCE [LARGE SCALE GENOMIC DNA]</scope>
    <source>
        <strain evidence="2 3">UTICA-S4D12</strain>
    </source>
</reference>
<protein>
    <recommendedName>
        <fullName evidence="5">PD-(D/E)XK nuclease superfamily protein</fullName>
    </recommendedName>
</protein>
<dbReference type="AlphaFoldDB" id="A0A1G6SZ78"/>